<evidence type="ECO:0000313" key="3">
    <source>
        <dbReference type="Proteomes" id="UP001174909"/>
    </source>
</evidence>
<organism evidence="2 3">
    <name type="scientific">Geodia barretti</name>
    <name type="common">Barrett's horny sponge</name>
    <dbReference type="NCBI Taxonomy" id="519541"/>
    <lineage>
        <taxon>Eukaryota</taxon>
        <taxon>Metazoa</taxon>
        <taxon>Porifera</taxon>
        <taxon>Demospongiae</taxon>
        <taxon>Heteroscleromorpha</taxon>
        <taxon>Tetractinellida</taxon>
        <taxon>Astrophorina</taxon>
        <taxon>Geodiidae</taxon>
        <taxon>Geodia</taxon>
    </lineage>
</organism>
<evidence type="ECO:0000256" key="1">
    <source>
        <dbReference type="SAM" id="MobiDB-lite"/>
    </source>
</evidence>
<reference evidence="2" key="1">
    <citation type="submission" date="2023-03" db="EMBL/GenBank/DDBJ databases">
        <authorList>
            <person name="Steffen K."/>
            <person name="Cardenas P."/>
        </authorList>
    </citation>
    <scope>NUCLEOTIDE SEQUENCE</scope>
</reference>
<name>A0AA35SNN4_GEOBA</name>
<gene>
    <name evidence="2" type="ORF">GBAR_LOCUS18343</name>
</gene>
<feature type="compositionally biased region" description="Low complexity" evidence="1">
    <location>
        <begin position="15"/>
        <end position="25"/>
    </location>
</feature>
<proteinExistence type="predicted"/>
<accession>A0AA35SNN4</accession>
<evidence type="ECO:0000313" key="2">
    <source>
        <dbReference type="EMBL" id="CAI8032448.1"/>
    </source>
</evidence>
<feature type="region of interest" description="Disordered" evidence="1">
    <location>
        <begin position="53"/>
        <end position="76"/>
    </location>
</feature>
<keyword evidence="3" id="KW-1185">Reference proteome</keyword>
<protein>
    <submittedName>
        <fullName evidence="2">Uncharacterized protein</fullName>
    </submittedName>
</protein>
<sequence length="121" mass="13087">MTLDVVNRQTKRSARSISARRLSAAGPTSGWCGNQWCRRTRLRGAVHTARRRAERYAAPAGSRGGRRVPAARASGRSAIRCGGRAARCSARGRAATPTRCRRKWCAAPCGPHWSRSCATAP</sequence>
<dbReference type="AlphaFoldDB" id="A0AA35SNN4"/>
<dbReference type="Proteomes" id="UP001174909">
    <property type="component" value="Unassembled WGS sequence"/>
</dbReference>
<feature type="region of interest" description="Disordered" evidence="1">
    <location>
        <begin position="1"/>
        <end position="29"/>
    </location>
</feature>
<dbReference type="EMBL" id="CASHTH010002603">
    <property type="protein sequence ID" value="CAI8032448.1"/>
    <property type="molecule type" value="Genomic_DNA"/>
</dbReference>
<comment type="caution">
    <text evidence="2">The sequence shown here is derived from an EMBL/GenBank/DDBJ whole genome shotgun (WGS) entry which is preliminary data.</text>
</comment>